<sequence length="228" mass="24224">MTRKAVFTLFLVLSASATARADLCASDPELQKIADENPEVAQCCQQFDAMLGNIDAILQQGFTALVPVLGCLTKPPIELSANCYNDLLSSGANCFYELNVMLGFFNATGLLDTAVNAATSGDLSSVDTSAIPTPEEFEKQALDYLPTAMEQLKSVTGSDQINPVCCQSVSKLIADKCACEEKPMSFVTSRLDGTGLQLSDYIGLAKTVMGNMGCDAANDLQVYPQCTA</sequence>
<protein>
    <submittedName>
        <fullName evidence="2">Uncharacterized protein</fullName>
    </submittedName>
</protein>
<keyword evidence="1" id="KW-0732">Signal</keyword>
<reference evidence="2" key="1">
    <citation type="submission" date="2021-01" db="EMBL/GenBank/DDBJ databases">
        <authorList>
            <person name="Corre E."/>
            <person name="Pelletier E."/>
            <person name="Niang G."/>
            <person name="Scheremetjew M."/>
            <person name="Finn R."/>
            <person name="Kale V."/>
            <person name="Holt S."/>
            <person name="Cochrane G."/>
            <person name="Meng A."/>
            <person name="Brown T."/>
            <person name="Cohen L."/>
        </authorList>
    </citation>
    <scope>NUCLEOTIDE SEQUENCE</scope>
    <source>
        <strain evidence="2">RCC856</strain>
    </source>
</reference>
<proteinExistence type="predicted"/>
<feature type="signal peptide" evidence="1">
    <location>
        <begin position="1"/>
        <end position="21"/>
    </location>
</feature>
<evidence type="ECO:0000313" key="2">
    <source>
        <dbReference type="EMBL" id="CAE0023274.1"/>
    </source>
</evidence>
<gene>
    <name evidence="2" type="ORF">CLAU1311_LOCUS6371</name>
</gene>
<name>A0A7S2Z4V2_9CHLO</name>
<accession>A0A7S2Z4V2</accession>
<dbReference type="AlphaFoldDB" id="A0A7S2Z4V2"/>
<organism evidence="2">
    <name type="scientific">Chloropicon laureae</name>
    <dbReference type="NCBI Taxonomy" id="464258"/>
    <lineage>
        <taxon>Eukaryota</taxon>
        <taxon>Viridiplantae</taxon>
        <taxon>Chlorophyta</taxon>
        <taxon>Chloropicophyceae</taxon>
        <taxon>Chloropicales</taxon>
        <taxon>Chloropicaceae</taxon>
        <taxon>Chloropicon</taxon>
    </lineage>
</organism>
<dbReference type="EMBL" id="HBHU01009745">
    <property type="protein sequence ID" value="CAE0023274.1"/>
    <property type="molecule type" value="Transcribed_RNA"/>
</dbReference>
<feature type="chain" id="PRO_5030506245" evidence="1">
    <location>
        <begin position="22"/>
        <end position="228"/>
    </location>
</feature>
<evidence type="ECO:0000256" key="1">
    <source>
        <dbReference type="SAM" id="SignalP"/>
    </source>
</evidence>